<feature type="compositionally biased region" description="Basic and acidic residues" evidence="1">
    <location>
        <begin position="221"/>
        <end position="233"/>
    </location>
</feature>
<dbReference type="InterPro" id="IPR025164">
    <property type="entry name" value="Toastrack_DUF4097"/>
</dbReference>
<dbReference type="PATRIC" id="fig|1598.90.peg.1823"/>
<reference evidence="6 8" key="4">
    <citation type="submission" date="2017-09" db="EMBL/GenBank/DDBJ databases">
        <title>Tripartite evolution among Lactobacillus johnsonii, Lactobacillus taiwanensis, Lactobacillus reuteri and their rodent host.</title>
        <authorList>
            <person name="Wang T."/>
            <person name="Knowles S."/>
            <person name="Cheng C."/>
        </authorList>
    </citation>
    <scope>NUCLEOTIDE SEQUENCE [LARGE SCALE GENOMIC DNA]</scope>
    <source>
        <strain evidence="6 8">103v</strain>
    </source>
</reference>
<dbReference type="Proteomes" id="UP000472879">
    <property type="component" value="Unassembled WGS sequence"/>
</dbReference>
<evidence type="ECO:0000313" key="9">
    <source>
        <dbReference type="Proteomes" id="UP000472879"/>
    </source>
</evidence>
<dbReference type="AlphaFoldDB" id="A0A073JKY0"/>
<proteinExistence type="predicted"/>
<comment type="caution">
    <text evidence="4">The sequence shown here is derived from an EMBL/GenBank/DDBJ whole genome shotgun (WGS) entry which is preliminary data.</text>
</comment>
<feature type="transmembrane region" description="Helical" evidence="2">
    <location>
        <begin position="7"/>
        <end position="24"/>
    </location>
</feature>
<reference evidence="5 9" key="5">
    <citation type="submission" date="2019-11" db="EMBL/GenBank/DDBJ databases">
        <title>Draft genome sequence of 12 host-associated Lactobacillus reuteri rodent strains.</title>
        <authorList>
            <person name="Zhang S."/>
            <person name="Ozcam M."/>
            <person name="Van Pijkeren J.P."/>
        </authorList>
    </citation>
    <scope>NUCLEOTIDE SEQUENCE [LARGE SCALE GENOMIC DNA]</scope>
    <source>
        <strain evidence="5 9">Lr4020</strain>
    </source>
</reference>
<protein>
    <submittedName>
        <fullName evidence="5">DUF4097 family beta strand repeat protein</fullName>
    </submittedName>
</protein>
<keyword evidence="2" id="KW-0812">Transmembrane</keyword>
<evidence type="ECO:0000256" key="2">
    <source>
        <dbReference type="SAM" id="Phobius"/>
    </source>
</evidence>
<gene>
    <name evidence="6" type="ORF">CBG21_03610</name>
    <name evidence="5" type="ORF">GIX81_04905</name>
    <name evidence="4" type="ORF">LR3_02350</name>
</gene>
<evidence type="ECO:0000313" key="5">
    <source>
        <dbReference type="EMBL" id="MRH08797.1"/>
    </source>
</evidence>
<evidence type="ECO:0000313" key="4">
    <source>
        <dbReference type="EMBL" id="KEK14661.1"/>
    </source>
</evidence>
<evidence type="ECO:0000256" key="1">
    <source>
        <dbReference type="SAM" id="MobiDB-lite"/>
    </source>
</evidence>
<dbReference type="EMBL" id="JOSX01000020">
    <property type="protein sequence ID" value="KEK14661.1"/>
    <property type="molecule type" value="Genomic_DNA"/>
</dbReference>
<organism evidence="4 7">
    <name type="scientific">Limosilactobacillus reuteri</name>
    <name type="common">Lactobacillus reuteri</name>
    <dbReference type="NCBI Taxonomy" id="1598"/>
    <lineage>
        <taxon>Bacteria</taxon>
        <taxon>Bacillati</taxon>
        <taxon>Bacillota</taxon>
        <taxon>Bacilli</taxon>
        <taxon>Lactobacillales</taxon>
        <taxon>Lactobacillaceae</taxon>
        <taxon>Limosilactobacillus</taxon>
    </lineage>
</organism>
<dbReference type="Proteomes" id="UP000027731">
    <property type="component" value="Unassembled WGS sequence"/>
</dbReference>
<evidence type="ECO:0000313" key="7">
    <source>
        <dbReference type="Proteomes" id="UP000027731"/>
    </source>
</evidence>
<reference evidence="6" key="2">
    <citation type="submission" date="2017-05" db="EMBL/GenBank/DDBJ databases">
        <authorList>
            <person name="Song R."/>
            <person name="Chenine A.L."/>
            <person name="Ruprecht R.M."/>
        </authorList>
    </citation>
    <scope>NUCLEOTIDE SEQUENCE [LARGE SCALE GENOMIC DNA]</scope>
    <source>
        <strain evidence="6">103v</strain>
    </source>
</reference>
<name>A0A073JKY0_LIMRT</name>
<evidence type="ECO:0000313" key="6">
    <source>
        <dbReference type="EMBL" id="OYT04084.1"/>
    </source>
</evidence>
<dbReference type="Proteomes" id="UP000216122">
    <property type="component" value="Unassembled WGS sequence"/>
</dbReference>
<feature type="domain" description="DUF4097" evidence="3">
    <location>
        <begin position="55"/>
        <end position="221"/>
    </location>
</feature>
<dbReference type="EMBL" id="NGQC01000024">
    <property type="protein sequence ID" value="OYT04084.1"/>
    <property type="molecule type" value="Genomic_DNA"/>
</dbReference>
<accession>A0A073JKY0</accession>
<dbReference type="Pfam" id="PF13349">
    <property type="entry name" value="DUF4097"/>
    <property type="match status" value="1"/>
</dbReference>
<evidence type="ECO:0000259" key="3">
    <source>
        <dbReference type="Pfam" id="PF13349"/>
    </source>
</evidence>
<keyword evidence="2" id="KW-0472">Membrane</keyword>
<keyword evidence="2" id="KW-1133">Transmembrane helix</keyword>
<evidence type="ECO:0000313" key="8">
    <source>
        <dbReference type="Proteomes" id="UP000216122"/>
    </source>
</evidence>
<reference evidence="4 7" key="1">
    <citation type="submission" date="2014-06" db="EMBL/GenBank/DDBJ databases">
        <title>Genetic determinant of reutericyclin biosynthesis of Lactobacillus reuteri.</title>
        <authorList>
            <person name="Lin X."/>
            <person name="Duar R."/>
            <person name="Walter J."/>
            <person name="Gaenzle M."/>
        </authorList>
    </citation>
    <scope>NUCLEOTIDE SEQUENCE [LARGE SCALE GENOMIC DNA]</scope>
    <source>
        <strain evidence="4 7">LTH2584</strain>
    </source>
</reference>
<reference evidence="8" key="3">
    <citation type="submission" date="2017-05" db="EMBL/GenBank/DDBJ databases">
        <authorList>
            <person name="Lin X.B."/>
            <person name="Stothard P."/>
            <person name="Tasseva G."/>
            <person name="Walter J."/>
        </authorList>
    </citation>
    <scope>NUCLEOTIDE SEQUENCE [LARGE SCALE GENOMIC DNA]</scope>
    <source>
        <strain evidence="8">103v</strain>
    </source>
</reference>
<dbReference type="EMBL" id="WJNA01000008">
    <property type="protein sequence ID" value="MRH08797.1"/>
    <property type="molecule type" value="Genomic_DNA"/>
</dbReference>
<dbReference type="RefSeq" id="WP_019252254.1">
    <property type="nucleotide sequence ID" value="NZ_JAJGTR010000130.1"/>
</dbReference>
<feature type="region of interest" description="Disordered" evidence="1">
    <location>
        <begin position="214"/>
        <end position="233"/>
    </location>
</feature>
<sequence>MKKVFKVGVIVLILGVILLGIGFFNNGNKAVYFENNRPAIFHSHTKTISTNKAFERIDISASTANVVVHEGKNYQITYSGISKHSPAVTVHNNVASIRQTGGFPLVFNFNDYQPHQDLIIVTIPHDQALAGRIHLESGDLTASKVKMDNIDVNSGAGEVEYRQVTLRGGSTKLSSGNFTGHNLIVQGHYTVNNQSGDNTITNTTVDGYFLKTDAGDNELNGEDKGEESLHQNDDAENVLRLITQSGDNEVN</sequence>